<dbReference type="AlphaFoldDB" id="A0A1B2E912"/>
<keyword evidence="3 6" id="KW-0472">Membrane</keyword>
<protein>
    <submittedName>
        <fullName evidence="7">ABC transporter substrate-binding protein</fullName>
    </submittedName>
</protein>
<keyword evidence="5" id="KW-0449">Lipoprotein</keyword>
<sequence length="528" mass="59819">MSGNGGCRAVSIRIKRYVLLPLIMLALMAACVGLSRVWTSGPTNASENHRPHISIMANLHTAEVPSDTIEKIIEERTGTQLSIQWVPDGSYDEKVYASIATGTLPKVLYLKNAASLSYFKDEIRSGLFWEIGPYLDSYPNLSALKPEVLKNTSVDGKLYSLYQERALSRQGIIYRKDWADRLGLSAPGTLEELYEMLKRFTYDDPDGNGLDDTIGLTDRNDLIYGAFKTISSYFGTPNNWGWYQDSLQPEFRFPKYMETMKFFRKLHEEGLINRDFPITSKKDQQELFITGKAGVYVGAMSDVLSLEAKLKANDPDAVLDVHNRVRGPNGYGVWATQGYGTVVLFPKSAIPTEAELKEVLAFYNELMSAELANYMYWGIEGEHYTVQDGKAMAVDSYNLREKDVKPYQALMIGGSSTIDGMLQPVNKNEAKDKAERLILDNENFLINDPTVPLESVRYNEIGVRLEESMRDATYQFILGMIDEAGYEAQVERWLEEGGEEIIREFNESYRSSTPLYNSIPQYNHENYR</sequence>
<evidence type="ECO:0000313" key="7">
    <source>
        <dbReference type="EMBL" id="ANY76460.1"/>
    </source>
</evidence>
<dbReference type="Pfam" id="PF01547">
    <property type="entry name" value="SBP_bac_1"/>
    <property type="match status" value="1"/>
</dbReference>
<evidence type="ECO:0000256" key="5">
    <source>
        <dbReference type="ARBA" id="ARBA00023288"/>
    </source>
</evidence>
<dbReference type="EMBL" id="CP016809">
    <property type="protein sequence ID" value="ANY76460.1"/>
    <property type="molecule type" value="Genomic_DNA"/>
</dbReference>
<evidence type="ECO:0000256" key="2">
    <source>
        <dbReference type="ARBA" id="ARBA00022729"/>
    </source>
</evidence>
<evidence type="ECO:0000256" key="3">
    <source>
        <dbReference type="ARBA" id="ARBA00023136"/>
    </source>
</evidence>
<keyword evidence="4" id="KW-0564">Palmitate</keyword>
<dbReference type="KEGG" id="pib:BBD41_06530"/>
<dbReference type="SUPFAM" id="SSF53850">
    <property type="entry name" value="Periplasmic binding protein-like II"/>
    <property type="match status" value="1"/>
</dbReference>
<evidence type="ECO:0000256" key="4">
    <source>
        <dbReference type="ARBA" id="ARBA00023139"/>
    </source>
</evidence>
<dbReference type="PANTHER" id="PTHR43649">
    <property type="entry name" value="ARABINOSE-BINDING PROTEIN-RELATED"/>
    <property type="match status" value="1"/>
</dbReference>
<dbReference type="CDD" id="cd13580">
    <property type="entry name" value="PBP2_AlgQ_like_1"/>
    <property type="match status" value="1"/>
</dbReference>
<accession>A0A1B2E912</accession>
<keyword evidence="1" id="KW-1003">Cell membrane</keyword>
<keyword evidence="2" id="KW-0732">Signal</keyword>
<dbReference type="PANTHER" id="PTHR43649:SF33">
    <property type="entry name" value="POLYGALACTURONAN_RHAMNOGALACTURONAN-BINDING PROTEIN YTCQ"/>
    <property type="match status" value="1"/>
</dbReference>
<keyword evidence="6" id="KW-1133">Transmembrane helix</keyword>
<feature type="transmembrane region" description="Helical" evidence="6">
    <location>
        <begin position="18"/>
        <end position="38"/>
    </location>
</feature>
<evidence type="ECO:0000256" key="6">
    <source>
        <dbReference type="SAM" id="Phobius"/>
    </source>
</evidence>
<proteinExistence type="predicted"/>
<evidence type="ECO:0000256" key="1">
    <source>
        <dbReference type="ARBA" id="ARBA00022475"/>
    </source>
</evidence>
<keyword evidence="6" id="KW-0812">Transmembrane</keyword>
<dbReference type="Gene3D" id="3.40.190.10">
    <property type="entry name" value="Periplasmic binding protein-like II"/>
    <property type="match status" value="2"/>
</dbReference>
<dbReference type="InterPro" id="IPR050490">
    <property type="entry name" value="Bact_solute-bd_prot1"/>
</dbReference>
<organism evidence="7">
    <name type="scientific">Paenibacillus ihbetae</name>
    <dbReference type="NCBI Taxonomy" id="1870820"/>
    <lineage>
        <taxon>Bacteria</taxon>
        <taxon>Bacillati</taxon>
        <taxon>Bacillota</taxon>
        <taxon>Bacilli</taxon>
        <taxon>Bacillales</taxon>
        <taxon>Paenibacillaceae</taxon>
        <taxon>Paenibacillus</taxon>
    </lineage>
</organism>
<dbReference type="InterPro" id="IPR006059">
    <property type="entry name" value="SBP"/>
</dbReference>
<reference evidence="7" key="1">
    <citation type="submission" date="2016-08" db="EMBL/GenBank/DDBJ databases">
        <title>Complete Genome Seqeunce of Paenibacillus sp. nov. IHBB 9852 from high altitute lake of Indian trans-Himalayas.</title>
        <authorList>
            <person name="Kiran S."/>
            <person name="Swarnkar M.K."/>
            <person name="Rana A."/>
            <person name="Tewari R."/>
            <person name="Gulati A."/>
        </authorList>
    </citation>
    <scope>NUCLEOTIDE SEQUENCE [LARGE SCALE GENOMIC DNA]</scope>
    <source>
        <strain evidence="7">IHBB 9852</strain>
    </source>
</reference>
<name>A0A1B2E912_9BACL</name>
<gene>
    <name evidence="7" type="ORF">BBD41_06530</name>
</gene>